<proteinExistence type="predicted"/>
<comment type="caution">
    <text evidence="2">The sequence shown here is derived from an EMBL/GenBank/DDBJ whole genome shotgun (WGS) entry which is preliminary data.</text>
</comment>
<protein>
    <submittedName>
        <fullName evidence="2">Uncharacterized protein</fullName>
    </submittedName>
</protein>
<accession>B9CZZ2</accession>
<dbReference type="Proteomes" id="UP000003082">
    <property type="component" value="Unassembled WGS sequence"/>
</dbReference>
<feature type="compositionally biased region" description="Basic and acidic residues" evidence="1">
    <location>
        <begin position="27"/>
        <end position="36"/>
    </location>
</feature>
<reference evidence="2 3" key="1">
    <citation type="submission" date="2008-08" db="EMBL/GenBank/DDBJ databases">
        <authorList>
            <person name="Madupu R."/>
            <person name="Durkin A.S."/>
            <person name="Torralba M."/>
            <person name="Methe B."/>
            <person name="Sutton G.G."/>
            <person name="Strausberg R.L."/>
            <person name="Nelson K.E."/>
        </authorList>
    </citation>
    <scope>NUCLEOTIDE SEQUENCE [LARGE SCALE GENOMIC DNA]</scope>
    <source>
        <strain evidence="2 3">RM3267</strain>
    </source>
</reference>
<sequence>MSEKIKMPIRDRSCSYIKLSSASKSQTESERPADKPRIRIRPSLKIRILQFGRGDALLKSARGGPKSSRAAPQSRYRRIVADGSNRGRINLADIGRFVKKLKISSRAARTRLRMKI</sequence>
<evidence type="ECO:0000256" key="1">
    <source>
        <dbReference type="SAM" id="MobiDB-lite"/>
    </source>
</evidence>
<evidence type="ECO:0000313" key="2">
    <source>
        <dbReference type="EMBL" id="EEF14693.1"/>
    </source>
</evidence>
<feature type="region of interest" description="Disordered" evidence="1">
    <location>
        <begin position="16"/>
        <end position="36"/>
    </location>
</feature>
<dbReference type="AlphaFoldDB" id="B9CZZ2"/>
<evidence type="ECO:0000313" key="3">
    <source>
        <dbReference type="Proteomes" id="UP000003082"/>
    </source>
</evidence>
<gene>
    <name evidence="2" type="ORF">CAMRE0001_1300</name>
</gene>
<keyword evidence="3" id="KW-1185">Reference proteome</keyword>
<dbReference type="EMBL" id="ACFU01000005">
    <property type="protein sequence ID" value="EEF14693.1"/>
    <property type="molecule type" value="Genomic_DNA"/>
</dbReference>
<name>B9CZZ2_CAMRE</name>
<organism evidence="2 3">
    <name type="scientific">Campylobacter rectus RM3267</name>
    <dbReference type="NCBI Taxonomy" id="553218"/>
    <lineage>
        <taxon>Bacteria</taxon>
        <taxon>Pseudomonadati</taxon>
        <taxon>Campylobacterota</taxon>
        <taxon>Epsilonproteobacteria</taxon>
        <taxon>Campylobacterales</taxon>
        <taxon>Campylobacteraceae</taxon>
        <taxon>Campylobacter</taxon>
    </lineage>
</organism>